<dbReference type="RefSeq" id="WP_196782275.1">
    <property type="nucleotide sequence ID" value="NZ_CP036289.1"/>
</dbReference>
<dbReference type="CDD" id="cd03293">
    <property type="entry name" value="ABC_NrtD_SsuB_transporters"/>
    <property type="match status" value="1"/>
</dbReference>
<evidence type="ECO:0000259" key="4">
    <source>
        <dbReference type="PROSITE" id="PS50893"/>
    </source>
</evidence>
<sequence length="247" mass="27529">MSAIEFRQLEKRFSPESLVLSVDALEIPSGQFVSLVGPSGCGKSTLLRLVANLDQPSGGQLTLSDDQAGERAFVFQDASLIPWRTASENVQLPLELRRQLTRDDQHAIDAAIRMVGLQAEDSRKFPRMLSGGMRMRVSLARALVTQPRILLMDEPFAALDDLLRNQLNEQLLDLWREQKWTTLFVTHNVAEAVFLSQRVLVMHAQPGRIVADMTVPFDYPRRGPLRSDPDFARFCGEVMGKLAGAAA</sequence>
<dbReference type="InterPro" id="IPR017871">
    <property type="entry name" value="ABC_transporter-like_CS"/>
</dbReference>
<dbReference type="InterPro" id="IPR050166">
    <property type="entry name" value="ABC_transporter_ATP-bind"/>
</dbReference>
<name>A0A518C3R5_9BACT</name>
<keyword evidence="5" id="KW-0378">Hydrolase</keyword>
<dbReference type="AlphaFoldDB" id="A0A518C3R5"/>
<dbReference type="PANTHER" id="PTHR42788">
    <property type="entry name" value="TAURINE IMPORT ATP-BINDING PROTEIN-RELATED"/>
    <property type="match status" value="1"/>
</dbReference>
<dbReference type="PROSITE" id="PS50893">
    <property type="entry name" value="ABC_TRANSPORTER_2"/>
    <property type="match status" value="1"/>
</dbReference>
<dbReference type="Proteomes" id="UP000318626">
    <property type="component" value="Chromosome"/>
</dbReference>
<evidence type="ECO:0000256" key="3">
    <source>
        <dbReference type="ARBA" id="ARBA00022840"/>
    </source>
</evidence>
<evidence type="ECO:0000256" key="2">
    <source>
        <dbReference type="ARBA" id="ARBA00022741"/>
    </source>
</evidence>
<evidence type="ECO:0000313" key="5">
    <source>
        <dbReference type="EMBL" id="QDU73867.1"/>
    </source>
</evidence>
<feature type="domain" description="ABC transporter" evidence="4">
    <location>
        <begin position="4"/>
        <end position="229"/>
    </location>
</feature>
<evidence type="ECO:0000313" key="6">
    <source>
        <dbReference type="Proteomes" id="UP000318626"/>
    </source>
</evidence>
<reference evidence="6" key="1">
    <citation type="submission" date="2019-02" db="EMBL/GenBank/DDBJ databases">
        <title>Deep-cultivation of Planctomycetes and their phenomic and genomic characterization uncovers novel biology.</title>
        <authorList>
            <person name="Wiegand S."/>
            <person name="Jogler M."/>
            <person name="Boedeker C."/>
            <person name="Pinto D."/>
            <person name="Vollmers J."/>
            <person name="Rivas-Marin E."/>
            <person name="Kohn T."/>
            <person name="Peeters S.H."/>
            <person name="Heuer A."/>
            <person name="Rast P."/>
            <person name="Oberbeckmann S."/>
            <person name="Bunk B."/>
            <person name="Jeske O."/>
            <person name="Meyerdierks A."/>
            <person name="Storesund J.E."/>
            <person name="Kallscheuer N."/>
            <person name="Luecker S."/>
            <person name="Lage O.M."/>
            <person name="Pohl T."/>
            <person name="Merkel B.J."/>
            <person name="Hornburger P."/>
            <person name="Mueller R.-W."/>
            <person name="Bruemmer F."/>
            <person name="Labrenz M."/>
            <person name="Spormann A.M."/>
            <person name="Op den Camp H."/>
            <person name="Overmann J."/>
            <person name="Amann R."/>
            <person name="Jetten M.S.M."/>
            <person name="Mascher T."/>
            <person name="Medema M.H."/>
            <person name="Devos D.P."/>
            <person name="Kaster A.-K."/>
            <person name="Ovreas L."/>
            <person name="Rohde M."/>
            <person name="Galperin M.Y."/>
            <person name="Jogler C."/>
        </authorList>
    </citation>
    <scope>NUCLEOTIDE SEQUENCE [LARGE SCALE GENOMIC DNA]</scope>
    <source>
        <strain evidence="6">Pan97</strain>
    </source>
</reference>
<dbReference type="Gene3D" id="3.40.50.300">
    <property type="entry name" value="P-loop containing nucleotide triphosphate hydrolases"/>
    <property type="match status" value="1"/>
</dbReference>
<dbReference type="EMBL" id="CP036289">
    <property type="protein sequence ID" value="QDU73867.1"/>
    <property type="molecule type" value="Genomic_DNA"/>
</dbReference>
<protein>
    <submittedName>
        <fullName evidence="5">Aliphatic sulfonates import ATP-binding protein SsuB</fullName>
        <ecNumber evidence="5">3.6.3.-</ecNumber>
    </submittedName>
</protein>
<dbReference type="GO" id="GO:0005524">
    <property type="term" value="F:ATP binding"/>
    <property type="evidence" value="ECO:0007669"/>
    <property type="project" value="UniProtKB-KW"/>
</dbReference>
<dbReference type="KEGG" id="bvo:Pan97_08670"/>
<evidence type="ECO:0000256" key="1">
    <source>
        <dbReference type="ARBA" id="ARBA00022448"/>
    </source>
</evidence>
<dbReference type="PROSITE" id="PS00211">
    <property type="entry name" value="ABC_TRANSPORTER_1"/>
    <property type="match status" value="1"/>
</dbReference>
<gene>
    <name evidence="5" type="primary">ssuB</name>
    <name evidence="5" type="ORF">Pan97_08670</name>
</gene>
<dbReference type="PANTHER" id="PTHR42788:SF20">
    <property type="entry name" value="ABC TRANSPORTER ATP-BINDING PROTEIN"/>
    <property type="match status" value="1"/>
</dbReference>
<accession>A0A518C3R5</accession>
<dbReference type="Pfam" id="PF00005">
    <property type="entry name" value="ABC_tran"/>
    <property type="match status" value="1"/>
</dbReference>
<keyword evidence="1" id="KW-0813">Transport</keyword>
<dbReference type="InterPro" id="IPR003439">
    <property type="entry name" value="ABC_transporter-like_ATP-bd"/>
</dbReference>
<keyword evidence="3 5" id="KW-0067">ATP-binding</keyword>
<proteinExistence type="predicted"/>
<dbReference type="InterPro" id="IPR027417">
    <property type="entry name" value="P-loop_NTPase"/>
</dbReference>
<keyword evidence="6" id="KW-1185">Reference proteome</keyword>
<dbReference type="SMART" id="SM00382">
    <property type="entry name" value="AAA"/>
    <property type="match status" value="1"/>
</dbReference>
<dbReference type="SUPFAM" id="SSF52540">
    <property type="entry name" value="P-loop containing nucleoside triphosphate hydrolases"/>
    <property type="match status" value="1"/>
</dbReference>
<dbReference type="EC" id="3.6.3.-" evidence="5"/>
<dbReference type="InterPro" id="IPR003593">
    <property type="entry name" value="AAA+_ATPase"/>
</dbReference>
<dbReference type="GO" id="GO:0016887">
    <property type="term" value="F:ATP hydrolysis activity"/>
    <property type="evidence" value="ECO:0007669"/>
    <property type="project" value="InterPro"/>
</dbReference>
<organism evidence="5 6">
    <name type="scientific">Bremerella volcania</name>
    <dbReference type="NCBI Taxonomy" id="2527984"/>
    <lineage>
        <taxon>Bacteria</taxon>
        <taxon>Pseudomonadati</taxon>
        <taxon>Planctomycetota</taxon>
        <taxon>Planctomycetia</taxon>
        <taxon>Pirellulales</taxon>
        <taxon>Pirellulaceae</taxon>
        <taxon>Bremerella</taxon>
    </lineage>
</organism>
<keyword evidence="2" id="KW-0547">Nucleotide-binding</keyword>